<dbReference type="InterPro" id="IPR042185">
    <property type="entry name" value="Serpin_sf_2"/>
</dbReference>
<dbReference type="Gene3D" id="3.30.497.10">
    <property type="entry name" value="Antithrombin, subunit I, domain 2"/>
    <property type="match status" value="1"/>
</dbReference>
<dbReference type="InterPro" id="IPR036186">
    <property type="entry name" value="Serpin_sf"/>
</dbReference>
<protein>
    <submittedName>
        <fullName evidence="3">Serpin B</fullName>
    </submittedName>
</protein>
<name>A0A4Q7V652_9BACT</name>
<dbReference type="InterPro" id="IPR042178">
    <property type="entry name" value="Serpin_sf_1"/>
</dbReference>
<dbReference type="GO" id="GO:0004867">
    <property type="term" value="F:serine-type endopeptidase inhibitor activity"/>
    <property type="evidence" value="ECO:0007669"/>
    <property type="project" value="InterPro"/>
</dbReference>
<evidence type="ECO:0000313" key="4">
    <source>
        <dbReference type="Proteomes" id="UP000293562"/>
    </source>
</evidence>
<dbReference type="InterPro" id="IPR000215">
    <property type="entry name" value="Serpin_fam"/>
</dbReference>
<dbReference type="Proteomes" id="UP000293562">
    <property type="component" value="Unassembled WGS sequence"/>
</dbReference>
<dbReference type="Gene3D" id="2.30.39.10">
    <property type="entry name" value="Alpha-1-antitrypsin, domain 1"/>
    <property type="match status" value="1"/>
</dbReference>
<dbReference type="PANTHER" id="PTHR11461">
    <property type="entry name" value="SERINE PROTEASE INHIBITOR, SERPIN"/>
    <property type="match status" value="1"/>
</dbReference>
<dbReference type="Pfam" id="PF00079">
    <property type="entry name" value="Serpin"/>
    <property type="match status" value="1"/>
</dbReference>
<dbReference type="SMART" id="SM00093">
    <property type="entry name" value="SERPIN"/>
    <property type="match status" value="1"/>
</dbReference>
<dbReference type="AlphaFoldDB" id="A0A4Q7V652"/>
<comment type="caution">
    <text evidence="3">The sequence shown here is derived from an EMBL/GenBank/DDBJ whole genome shotgun (WGS) entry which is preliminary data.</text>
</comment>
<feature type="domain" description="Serpin" evidence="2">
    <location>
        <begin position="53"/>
        <end position="408"/>
    </location>
</feature>
<dbReference type="PROSITE" id="PS00284">
    <property type="entry name" value="SERPIN"/>
    <property type="match status" value="1"/>
</dbReference>
<accession>A0A4Q7V652</accession>
<dbReference type="SUPFAM" id="SSF56574">
    <property type="entry name" value="Serpins"/>
    <property type="match status" value="1"/>
</dbReference>
<dbReference type="RefSeq" id="WP_130308361.1">
    <property type="nucleotide sequence ID" value="NZ_SHKN01000004.1"/>
</dbReference>
<keyword evidence="4" id="KW-1185">Reference proteome</keyword>
<dbReference type="GO" id="GO:0005615">
    <property type="term" value="C:extracellular space"/>
    <property type="evidence" value="ECO:0007669"/>
    <property type="project" value="InterPro"/>
</dbReference>
<dbReference type="FunFam" id="3.30.497.10:FF:000001">
    <property type="entry name" value="Serine protease inhibitor"/>
    <property type="match status" value="1"/>
</dbReference>
<evidence type="ECO:0000313" key="3">
    <source>
        <dbReference type="EMBL" id="RZT91785.1"/>
    </source>
</evidence>
<dbReference type="OrthoDB" id="9764871at2"/>
<dbReference type="InterPro" id="IPR023795">
    <property type="entry name" value="Serpin_CS"/>
</dbReference>
<evidence type="ECO:0000256" key="1">
    <source>
        <dbReference type="RuleBase" id="RU000411"/>
    </source>
</evidence>
<dbReference type="InterPro" id="IPR023796">
    <property type="entry name" value="Serpin_dom"/>
</dbReference>
<sequence length="408" mass="46713">MKRILFFTIMSSMILVSCDLFDSDKKKTAPTPFPENMELEAKSVIASNNEFGFDLFKKIYQDDSAENMMISPISISLALAMTYNGAERETQTAFENTLHLTDFSRDQINAIYQNLQNYLKKTDPKVKMNIANSVWSKQGTNVEEEFRKNIREFYNSEFRIEDFSNPSTLNAINNWVEDNTEGKIQNILDRIDCDAFMYLINAIYFKGKWANSFDIKNTYSGIFTDEDAVNSTAKYMTTNMHVGYLNNDVFTALELPYGNNDYSMAILLPNENKKIADVVDQLNDSNWNQWMNSFSKLELNVHLPKFKFEYKQELSNILIQLGMENPFSNTADFSGISRDLPLKISRVIHQSFIEVNEEGAEAAAATVVEVSVNSVGPSNFIKLNKPFFFAIKEKQTNSIVFMGTFKKP</sequence>
<dbReference type="CDD" id="cd19588">
    <property type="entry name" value="serpin_miropin-like"/>
    <property type="match status" value="1"/>
</dbReference>
<comment type="similarity">
    <text evidence="1">Belongs to the serpin family.</text>
</comment>
<organism evidence="3 4">
    <name type="scientific">Ancylomarina subtilis</name>
    <dbReference type="NCBI Taxonomy" id="1639035"/>
    <lineage>
        <taxon>Bacteria</taxon>
        <taxon>Pseudomonadati</taxon>
        <taxon>Bacteroidota</taxon>
        <taxon>Bacteroidia</taxon>
        <taxon>Marinilabiliales</taxon>
        <taxon>Marinifilaceae</taxon>
        <taxon>Ancylomarina</taxon>
    </lineage>
</organism>
<evidence type="ECO:0000259" key="2">
    <source>
        <dbReference type="SMART" id="SM00093"/>
    </source>
</evidence>
<dbReference type="EMBL" id="SHKN01000004">
    <property type="protein sequence ID" value="RZT91785.1"/>
    <property type="molecule type" value="Genomic_DNA"/>
</dbReference>
<reference evidence="3 4" key="1">
    <citation type="submission" date="2019-02" db="EMBL/GenBank/DDBJ databases">
        <title>Genomic Encyclopedia of Type Strains, Phase IV (KMG-IV): sequencing the most valuable type-strain genomes for metagenomic binning, comparative biology and taxonomic classification.</title>
        <authorList>
            <person name="Goeker M."/>
        </authorList>
    </citation>
    <scope>NUCLEOTIDE SEQUENCE [LARGE SCALE GENOMIC DNA]</scope>
    <source>
        <strain evidence="3 4">DSM 28825</strain>
    </source>
</reference>
<dbReference type="PANTHER" id="PTHR11461:SF211">
    <property type="entry name" value="GH10112P-RELATED"/>
    <property type="match status" value="1"/>
</dbReference>
<proteinExistence type="inferred from homology"/>
<gene>
    <name evidence="3" type="ORF">EV201_2998</name>
</gene>
<dbReference type="PROSITE" id="PS51257">
    <property type="entry name" value="PROKAR_LIPOPROTEIN"/>
    <property type="match status" value="1"/>
</dbReference>